<evidence type="ECO:0000256" key="1">
    <source>
        <dbReference type="SAM" id="SignalP"/>
    </source>
</evidence>
<feature type="chain" id="PRO_5002469108" evidence="1">
    <location>
        <begin position="25"/>
        <end position="133"/>
    </location>
</feature>
<accession>A0A0F4GTW3</accession>
<gene>
    <name evidence="2" type="ORF">TI39_contig328g00027</name>
</gene>
<keyword evidence="3" id="KW-1185">Reference proteome</keyword>
<dbReference type="OrthoDB" id="10279158at2759"/>
<reference evidence="2 3" key="1">
    <citation type="submission" date="2015-03" db="EMBL/GenBank/DDBJ databases">
        <title>RNA-seq based gene annotation and comparative genomics of four Zymoseptoria species reveal species-specific pathogenicity related genes and transposable element activity.</title>
        <authorList>
            <person name="Grandaubert J."/>
            <person name="Bhattacharyya A."/>
            <person name="Stukenbrock E.H."/>
        </authorList>
    </citation>
    <scope>NUCLEOTIDE SEQUENCE [LARGE SCALE GENOMIC DNA]</scope>
    <source>
        <strain evidence="2 3">Zb18110</strain>
    </source>
</reference>
<dbReference type="EMBL" id="LAFY01000320">
    <property type="protein sequence ID" value="KJY00468.1"/>
    <property type="molecule type" value="Genomic_DNA"/>
</dbReference>
<proteinExistence type="predicted"/>
<comment type="caution">
    <text evidence="2">The sequence shown here is derived from an EMBL/GenBank/DDBJ whole genome shotgun (WGS) entry which is preliminary data.</text>
</comment>
<evidence type="ECO:0000313" key="2">
    <source>
        <dbReference type="EMBL" id="KJY00468.1"/>
    </source>
</evidence>
<sequence>MQFSVFRFLLLALVVSCLISSVMGEPLAKKAKAKKPVKTIQGGKYECKARRRGYVINYNVRIGRAWNKKQCKQAYNALHWVGRSAYKCNKMAGGHMHLKFNAMWDSQKSLNEALNKVFPVIANNNGGFNCPRQ</sequence>
<keyword evidence="1" id="KW-0732">Signal</keyword>
<dbReference type="AlphaFoldDB" id="A0A0F4GTW3"/>
<evidence type="ECO:0000313" key="3">
    <source>
        <dbReference type="Proteomes" id="UP000033647"/>
    </source>
</evidence>
<dbReference type="Proteomes" id="UP000033647">
    <property type="component" value="Unassembled WGS sequence"/>
</dbReference>
<protein>
    <submittedName>
        <fullName evidence="2">Uncharacterized protein</fullName>
    </submittedName>
</protein>
<name>A0A0F4GTW3_9PEZI</name>
<feature type="signal peptide" evidence="1">
    <location>
        <begin position="1"/>
        <end position="24"/>
    </location>
</feature>
<organism evidence="2 3">
    <name type="scientific">Zymoseptoria brevis</name>
    <dbReference type="NCBI Taxonomy" id="1047168"/>
    <lineage>
        <taxon>Eukaryota</taxon>
        <taxon>Fungi</taxon>
        <taxon>Dikarya</taxon>
        <taxon>Ascomycota</taxon>
        <taxon>Pezizomycotina</taxon>
        <taxon>Dothideomycetes</taxon>
        <taxon>Dothideomycetidae</taxon>
        <taxon>Mycosphaerellales</taxon>
        <taxon>Mycosphaerellaceae</taxon>
        <taxon>Zymoseptoria</taxon>
    </lineage>
</organism>